<keyword evidence="3 4" id="KW-0663">Pyridoxal phosphate</keyword>
<feature type="active site" description="Proton acceptor" evidence="2">
    <location>
        <position position="196"/>
    </location>
</feature>
<dbReference type="Gene3D" id="3.40.640.10">
    <property type="entry name" value="Type I PLP-dependent aspartate aminotransferase-like (Major domain)"/>
    <property type="match status" value="1"/>
</dbReference>
<reference evidence="6" key="1">
    <citation type="submission" date="2016-11" db="EMBL/GenBank/DDBJ databases">
        <authorList>
            <person name="Varghese N."/>
            <person name="Submissions S."/>
        </authorList>
    </citation>
    <scope>NUCLEOTIDE SEQUENCE [LARGE SCALE GENOMIC DNA]</scope>
    <source>
        <strain evidence="6">DSM 16219</strain>
    </source>
</reference>
<dbReference type="AlphaFoldDB" id="A0A1M6Y891"/>
<dbReference type="PIRSF" id="PIRSF000390">
    <property type="entry name" value="PLP_StrS"/>
    <property type="match status" value="1"/>
</dbReference>
<feature type="modified residue" description="N6-(pyridoxal phosphate)lysine" evidence="3">
    <location>
        <position position="196"/>
    </location>
</feature>
<accession>A0A1M6Y891</accession>
<dbReference type="InterPro" id="IPR000653">
    <property type="entry name" value="DegT/StrS_aminotransferase"/>
</dbReference>
<comment type="similarity">
    <text evidence="1 4">Belongs to the DegT/DnrJ/EryC1 family.</text>
</comment>
<dbReference type="Proteomes" id="UP000183994">
    <property type="component" value="Unassembled WGS sequence"/>
</dbReference>
<dbReference type="InterPro" id="IPR015424">
    <property type="entry name" value="PyrdxlP-dep_Trfase"/>
</dbReference>
<proteinExistence type="inferred from homology"/>
<dbReference type="InterPro" id="IPR015421">
    <property type="entry name" value="PyrdxlP-dep_Trfase_major"/>
</dbReference>
<dbReference type="Pfam" id="PF01041">
    <property type="entry name" value="DegT_DnrJ_EryC1"/>
    <property type="match status" value="1"/>
</dbReference>
<dbReference type="SUPFAM" id="SSF53383">
    <property type="entry name" value="PLP-dependent transferases"/>
    <property type="match status" value="1"/>
</dbReference>
<dbReference type="NCBIfam" id="TIGR03588">
    <property type="entry name" value="PseC"/>
    <property type="match status" value="1"/>
</dbReference>
<dbReference type="GO" id="GO:0000271">
    <property type="term" value="P:polysaccharide biosynthetic process"/>
    <property type="evidence" value="ECO:0007669"/>
    <property type="project" value="TreeGrafter"/>
</dbReference>
<evidence type="ECO:0000313" key="6">
    <source>
        <dbReference type="Proteomes" id="UP000183994"/>
    </source>
</evidence>
<evidence type="ECO:0000256" key="4">
    <source>
        <dbReference type="RuleBase" id="RU004508"/>
    </source>
</evidence>
<dbReference type="CDD" id="cd00616">
    <property type="entry name" value="AHBA_syn"/>
    <property type="match status" value="1"/>
</dbReference>
<dbReference type="InterPro" id="IPR020026">
    <property type="entry name" value="PseC"/>
</dbReference>
<dbReference type="EMBL" id="FQZU01000047">
    <property type="protein sequence ID" value="SHL14403.1"/>
    <property type="molecule type" value="Genomic_DNA"/>
</dbReference>
<sequence>MVMEDAFIPYGRQVVDEEDIKEVVRALRSDWLTQGPKVEEFEEAFAAYTGADFAVAVNSGTAALAMAARVSGMGPGDTAAVPPITFAASSNSAIYCKADPVFLDIDPETVNLDPKKLREHLDLNAPLRGVIPVHYAGLPCNMPEIYALSQKFGMVVIEDACHALGATYEDPETGETVKVGSCRHSHMAVFSFHPVKHITTGEGGMIVTNDRELYHRLKLFRSHGITKDPQLYRKREVWAKYAGQNVPGYYEMLELGFNFRLPDLNCALGLSQLKKIEQFVQARRRAAKWYEEDLGDSPFVKTPQEPKGYKSSYHLYPVRIDFKGLGLERTQVMQQLHDKGIGSQVHYIPVHSHPYYQMLGYDSSTCPNAWEYYDQTLSLPMFASLTREQAAKVSRTLLEILKQGGRA</sequence>
<keyword evidence="6" id="KW-1185">Reference proteome</keyword>
<dbReference type="GO" id="GO:0030170">
    <property type="term" value="F:pyridoxal phosphate binding"/>
    <property type="evidence" value="ECO:0007669"/>
    <property type="project" value="TreeGrafter"/>
</dbReference>
<dbReference type="PANTHER" id="PTHR30244">
    <property type="entry name" value="TRANSAMINASE"/>
    <property type="match status" value="1"/>
</dbReference>
<evidence type="ECO:0000256" key="2">
    <source>
        <dbReference type="PIRSR" id="PIRSR000390-1"/>
    </source>
</evidence>
<dbReference type="STRING" id="1121393.SAMN02745216_04698"/>
<dbReference type="InterPro" id="IPR015422">
    <property type="entry name" value="PyrdxlP-dep_Trfase_small"/>
</dbReference>
<gene>
    <name evidence="5" type="ORF">SAMN02745216_04698</name>
</gene>
<evidence type="ECO:0000256" key="1">
    <source>
        <dbReference type="ARBA" id="ARBA00037999"/>
    </source>
</evidence>
<dbReference type="OrthoDB" id="9771070at2"/>
<protein>
    <submittedName>
        <fullName evidence="5">UDP-4-amino-4,6-dideoxy-N-acetyl-beta-L-altrosamine transaminase</fullName>
    </submittedName>
</protein>
<name>A0A1M6Y891_9BACT</name>
<evidence type="ECO:0000256" key="3">
    <source>
        <dbReference type="PIRSR" id="PIRSR000390-2"/>
    </source>
</evidence>
<organism evidence="5 6">
    <name type="scientific">Desulfatibacillum alkenivorans DSM 16219</name>
    <dbReference type="NCBI Taxonomy" id="1121393"/>
    <lineage>
        <taxon>Bacteria</taxon>
        <taxon>Pseudomonadati</taxon>
        <taxon>Thermodesulfobacteriota</taxon>
        <taxon>Desulfobacteria</taxon>
        <taxon>Desulfobacterales</taxon>
        <taxon>Desulfatibacillaceae</taxon>
        <taxon>Desulfatibacillum</taxon>
    </lineage>
</organism>
<dbReference type="Gene3D" id="3.90.1150.10">
    <property type="entry name" value="Aspartate Aminotransferase, domain 1"/>
    <property type="match status" value="1"/>
</dbReference>
<dbReference type="GO" id="GO:0008483">
    <property type="term" value="F:transaminase activity"/>
    <property type="evidence" value="ECO:0007669"/>
    <property type="project" value="TreeGrafter"/>
</dbReference>
<evidence type="ECO:0000313" key="5">
    <source>
        <dbReference type="EMBL" id="SHL14403.1"/>
    </source>
</evidence>
<dbReference type="PANTHER" id="PTHR30244:SF34">
    <property type="entry name" value="DTDP-4-AMINO-4,6-DIDEOXYGALACTOSE TRANSAMINASE"/>
    <property type="match status" value="1"/>
</dbReference>